<comment type="cofactor">
    <cofactor evidence="1">
        <name>a divalent metal cation</name>
        <dbReference type="ChEBI" id="CHEBI:60240"/>
    </cofactor>
</comment>
<evidence type="ECO:0000259" key="3">
    <source>
        <dbReference type="Pfam" id="PF13359"/>
    </source>
</evidence>
<keyword evidence="5" id="KW-1185">Reference proteome</keyword>
<sequence>MQPQTVTDRFGVCISSVFRVVHRITVFIFALSPTGVWPKGQRLLSVIEGFRSLSGFPGVGVALDGTHIEIKAPKKHHSSYINRKDFHSVLLQQCMIINLDLQSAFTGVPGSIHDARVYRLSPLAVILTEKASYLMLITTS</sequence>
<dbReference type="EMBL" id="JAVRJZ010003617">
    <property type="protein sequence ID" value="KAK2701578.1"/>
    <property type="molecule type" value="Genomic_DNA"/>
</dbReference>
<dbReference type="GO" id="GO:0046872">
    <property type="term" value="F:metal ion binding"/>
    <property type="evidence" value="ECO:0007669"/>
    <property type="project" value="UniProtKB-KW"/>
</dbReference>
<accession>A0AA88KQS4</accession>
<gene>
    <name evidence="4" type="ORF">QYM36_019784</name>
</gene>
<reference evidence="4" key="1">
    <citation type="submission" date="2023-07" db="EMBL/GenBank/DDBJ databases">
        <title>Chromosome-level genome assembly of Artemia franciscana.</title>
        <authorList>
            <person name="Jo E."/>
        </authorList>
    </citation>
    <scope>NUCLEOTIDE SEQUENCE</scope>
    <source>
        <tissue evidence="4">Whole body</tissue>
    </source>
</reference>
<evidence type="ECO:0000256" key="1">
    <source>
        <dbReference type="ARBA" id="ARBA00001968"/>
    </source>
</evidence>
<dbReference type="InterPro" id="IPR027806">
    <property type="entry name" value="HARBI1_dom"/>
</dbReference>
<evidence type="ECO:0000313" key="5">
    <source>
        <dbReference type="Proteomes" id="UP001187531"/>
    </source>
</evidence>
<evidence type="ECO:0000256" key="2">
    <source>
        <dbReference type="ARBA" id="ARBA00022723"/>
    </source>
</evidence>
<dbReference type="Pfam" id="PF13359">
    <property type="entry name" value="DDE_Tnp_4"/>
    <property type="match status" value="1"/>
</dbReference>
<name>A0AA88KQS4_ARTSF</name>
<feature type="domain" description="DDE Tnp4" evidence="3">
    <location>
        <begin position="63"/>
        <end position="127"/>
    </location>
</feature>
<keyword evidence="2" id="KW-0479">Metal-binding</keyword>
<comment type="caution">
    <text evidence="4">The sequence shown here is derived from an EMBL/GenBank/DDBJ whole genome shotgun (WGS) entry which is preliminary data.</text>
</comment>
<proteinExistence type="predicted"/>
<dbReference type="AlphaFoldDB" id="A0AA88KQS4"/>
<dbReference type="Proteomes" id="UP001187531">
    <property type="component" value="Unassembled WGS sequence"/>
</dbReference>
<evidence type="ECO:0000313" key="4">
    <source>
        <dbReference type="EMBL" id="KAK2701578.1"/>
    </source>
</evidence>
<organism evidence="4 5">
    <name type="scientific">Artemia franciscana</name>
    <name type="common">Brine shrimp</name>
    <name type="synonym">Artemia sanfranciscana</name>
    <dbReference type="NCBI Taxonomy" id="6661"/>
    <lineage>
        <taxon>Eukaryota</taxon>
        <taxon>Metazoa</taxon>
        <taxon>Ecdysozoa</taxon>
        <taxon>Arthropoda</taxon>
        <taxon>Crustacea</taxon>
        <taxon>Branchiopoda</taxon>
        <taxon>Anostraca</taxon>
        <taxon>Artemiidae</taxon>
        <taxon>Artemia</taxon>
    </lineage>
</organism>
<protein>
    <recommendedName>
        <fullName evidence="3">DDE Tnp4 domain-containing protein</fullName>
    </recommendedName>
</protein>